<evidence type="ECO:0000313" key="1">
    <source>
        <dbReference type="EMBL" id="KAK1455263.1"/>
    </source>
</evidence>
<dbReference type="AlphaFoldDB" id="A0AAI9UBE3"/>
<accession>A0AAI9UBE3</accession>
<reference evidence="1 2" key="1">
    <citation type="submission" date="2016-10" db="EMBL/GenBank/DDBJ databases">
        <title>The genome sequence of Colletotrichum fioriniae PJ7.</title>
        <authorList>
            <person name="Baroncelli R."/>
        </authorList>
    </citation>
    <scope>NUCLEOTIDE SEQUENCE [LARGE SCALE GENOMIC DNA]</scope>
    <source>
        <strain evidence="1">Col 31</strain>
    </source>
</reference>
<name>A0AAI9UBE3_9PEZI</name>
<protein>
    <submittedName>
        <fullName evidence="1">Uncharacterized protein</fullName>
    </submittedName>
</protein>
<gene>
    <name evidence="1" type="ORF">CMEL01_04023</name>
</gene>
<comment type="caution">
    <text evidence="1">The sequence shown here is derived from an EMBL/GenBank/DDBJ whole genome shotgun (WGS) entry which is preliminary data.</text>
</comment>
<keyword evidence="2" id="KW-1185">Reference proteome</keyword>
<dbReference type="EMBL" id="MLGG01000024">
    <property type="protein sequence ID" value="KAK1455263.1"/>
    <property type="molecule type" value="Genomic_DNA"/>
</dbReference>
<sequence length="41" mass="4545">MFRVASRGLGPNYTTPRPIDTANGLYSQSSIVILMCLIRCE</sequence>
<proteinExistence type="predicted"/>
<dbReference type="Proteomes" id="UP001239795">
    <property type="component" value="Unassembled WGS sequence"/>
</dbReference>
<evidence type="ECO:0000313" key="2">
    <source>
        <dbReference type="Proteomes" id="UP001239795"/>
    </source>
</evidence>
<organism evidence="1 2">
    <name type="scientific">Colletotrichum melonis</name>
    <dbReference type="NCBI Taxonomy" id="1209925"/>
    <lineage>
        <taxon>Eukaryota</taxon>
        <taxon>Fungi</taxon>
        <taxon>Dikarya</taxon>
        <taxon>Ascomycota</taxon>
        <taxon>Pezizomycotina</taxon>
        <taxon>Sordariomycetes</taxon>
        <taxon>Hypocreomycetidae</taxon>
        <taxon>Glomerellales</taxon>
        <taxon>Glomerellaceae</taxon>
        <taxon>Colletotrichum</taxon>
        <taxon>Colletotrichum acutatum species complex</taxon>
    </lineage>
</organism>